<keyword evidence="2 8" id="KW-0812">Transmembrane</keyword>
<dbReference type="GO" id="GO:0050660">
    <property type="term" value="F:flavin adenine dinucleotide binding"/>
    <property type="evidence" value="ECO:0007669"/>
    <property type="project" value="InterPro"/>
</dbReference>
<comment type="subcellular location">
    <subcellularLocation>
        <location evidence="1">Membrane</location>
        <topology evidence="1">Multi-pass membrane protein</topology>
    </subcellularLocation>
</comment>
<keyword evidence="4 8" id="KW-1133">Transmembrane helix</keyword>
<dbReference type="STRING" id="1437425.CSEC_0843"/>
<evidence type="ECO:0000256" key="4">
    <source>
        <dbReference type="ARBA" id="ARBA00022989"/>
    </source>
</evidence>
<name>A0A090CYQ0_9BACT</name>
<evidence type="ECO:0000256" key="1">
    <source>
        <dbReference type="ARBA" id="ARBA00004141"/>
    </source>
</evidence>
<dbReference type="PROSITE" id="PS51846">
    <property type="entry name" value="CNNM"/>
    <property type="match status" value="1"/>
</dbReference>
<dbReference type="InterPro" id="IPR044751">
    <property type="entry name" value="Ion_transp-like_CBS"/>
</dbReference>
<evidence type="ECO:0000256" key="7">
    <source>
        <dbReference type="PROSITE-ProRule" id="PRU00703"/>
    </source>
</evidence>
<evidence type="ECO:0000256" key="3">
    <source>
        <dbReference type="ARBA" id="ARBA00022737"/>
    </source>
</evidence>
<dbReference type="CDD" id="cd04590">
    <property type="entry name" value="CBS_pair_CorC_HlyC_assoc"/>
    <property type="match status" value="1"/>
</dbReference>
<dbReference type="InterPro" id="IPR016169">
    <property type="entry name" value="FAD-bd_PCMH_sub2"/>
</dbReference>
<dbReference type="PANTHER" id="PTHR22777:SF17">
    <property type="entry name" value="UPF0053 PROTEIN SLL0260"/>
    <property type="match status" value="1"/>
</dbReference>
<dbReference type="AlphaFoldDB" id="A0A090CYQ0"/>
<keyword evidence="12" id="KW-1185">Reference proteome</keyword>
<dbReference type="GO" id="GO:0005886">
    <property type="term" value="C:plasma membrane"/>
    <property type="evidence" value="ECO:0007669"/>
    <property type="project" value="TreeGrafter"/>
</dbReference>
<dbReference type="SMART" id="SM01091">
    <property type="entry name" value="CorC_HlyC"/>
    <property type="match status" value="1"/>
</dbReference>
<dbReference type="Gene3D" id="3.10.580.10">
    <property type="entry name" value="CBS-domain"/>
    <property type="match status" value="1"/>
</dbReference>
<dbReference type="PANTHER" id="PTHR22777">
    <property type="entry name" value="HEMOLYSIN-RELATED"/>
    <property type="match status" value="1"/>
</dbReference>
<evidence type="ECO:0000256" key="5">
    <source>
        <dbReference type="ARBA" id="ARBA00023122"/>
    </source>
</evidence>
<feature type="domain" description="CNNM transmembrane" evidence="10">
    <location>
        <begin position="1"/>
        <end position="182"/>
    </location>
</feature>
<gene>
    <name evidence="11" type="ORF">CSEC_0843</name>
</gene>
<dbReference type="PROSITE" id="PS51371">
    <property type="entry name" value="CBS"/>
    <property type="match status" value="2"/>
</dbReference>
<evidence type="ECO:0000256" key="6">
    <source>
        <dbReference type="ARBA" id="ARBA00023136"/>
    </source>
</evidence>
<accession>A0A090CYQ0</accession>
<dbReference type="Pfam" id="PF01595">
    <property type="entry name" value="CNNM"/>
    <property type="match status" value="1"/>
</dbReference>
<keyword evidence="3" id="KW-0677">Repeat</keyword>
<dbReference type="SUPFAM" id="SSF56176">
    <property type="entry name" value="FAD-binding/transporter-associated domain-like"/>
    <property type="match status" value="1"/>
</dbReference>
<protein>
    <submittedName>
        <fullName evidence="11">Uncharacterized protein</fullName>
    </submittedName>
</protein>
<evidence type="ECO:0000313" key="12">
    <source>
        <dbReference type="Proteomes" id="UP000031552"/>
    </source>
</evidence>
<dbReference type="EMBL" id="CCEJ010000003">
    <property type="protein sequence ID" value="CDR33671.1"/>
    <property type="molecule type" value="Genomic_DNA"/>
</dbReference>
<evidence type="ECO:0000256" key="2">
    <source>
        <dbReference type="ARBA" id="ARBA00022692"/>
    </source>
</evidence>
<dbReference type="InterPro" id="IPR046342">
    <property type="entry name" value="CBS_dom_sf"/>
</dbReference>
<feature type="domain" description="CBS" evidence="9">
    <location>
        <begin position="266"/>
        <end position="323"/>
    </location>
</feature>
<dbReference type="InterPro" id="IPR005170">
    <property type="entry name" value="Transptr-assoc_dom"/>
</dbReference>
<dbReference type="eggNOG" id="COG1253">
    <property type="taxonomic scope" value="Bacteria"/>
</dbReference>
<evidence type="ECO:0000313" key="11">
    <source>
        <dbReference type="EMBL" id="CDR33671.1"/>
    </source>
</evidence>
<proteinExistence type="predicted"/>
<comment type="caution">
    <text evidence="11">The sequence shown here is derived from an EMBL/GenBank/DDBJ whole genome shotgun (WGS) entry which is preliminary data.</text>
</comment>
<reference evidence="11" key="1">
    <citation type="submission" date="2013-12" db="EMBL/GenBank/DDBJ databases">
        <authorList>
            <person name="Linke B."/>
        </authorList>
    </citation>
    <scope>NUCLEOTIDE SEQUENCE [LARGE SCALE GENOMIC DNA]</scope>
    <source>
        <strain evidence="11">CRIB-18</strain>
    </source>
</reference>
<keyword evidence="5 7" id="KW-0129">CBS domain</keyword>
<feature type="domain" description="CBS" evidence="9">
    <location>
        <begin position="201"/>
        <end position="263"/>
    </location>
</feature>
<dbReference type="RefSeq" id="WP_041017114.1">
    <property type="nucleotide sequence ID" value="NZ_CCEJ010000003.1"/>
</dbReference>
<dbReference type="InterPro" id="IPR000644">
    <property type="entry name" value="CBS_dom"/>
</dbReference>
<keyword evidence="6 8" id="KW-0472">Membrane</keyword>
<evidence type="ECO:0000259" key="9">
    <source>
        <dbReference type="PROSITE" id="PS51371"/>
    </source>
</evidence>
<dbReference type="Pfam" id="PF03471">
    <property type="entry name" value="CorC_HlyC"/>
    <property type="match status" value="1"/>
</dbReference>
<evidence type="ECO:0000259" key="10">
    <source>
        <dbReference type="PROSITE" id="PS51846"/>
    </source>
</evidence>
<dbReference type="InterPro" id="IPR002550">
    <property type="entry name" value="CNNM"/>
</dbReference>
<sequence length="419" mass="47634">MEIILPFLSIILLGLSAYFSSSEVALFSLSPPQVKVFQKSRDNRKHLIAKLIHRSRDLLVTVFIMNTVVNILLQNTFSSMFQNFSGWALKVGFPLLLTLIFGEIIPKNYGLQNNISLSQKVAPSIYWLQKALDPIRKGVVFLTQFVSQTFFFYLRKGESISQEELIHALEASKESGVLTEEEADLALGYLNLQNKTVREVMRPKEDILYYSVNEPLSKLVYLFVDQECSRVPICEKQLDEVVGIISAKQFFINRQKINQPDDLHKFAEKPFFIPETISARILLKKFESTGKHFAIVVDEYGSISGIITDEDIAEVVVGDISDLRDAEVNYTKQSQNEIIASGKMDIVELIDIFEDPLPNPQNMVTVGGWLMAKIGEIPRVGSQIETECYLFKVLSSEPHKIKKIYIRHKKGQLKANHEL</sequence>
<dbReference type="Gene3D" id="3.30.465.10">
    <property type="match status" value="1"/>
</dbReference>
<dbReference type="SUPFAM" id="SSF54631">
    <property type="entry name" value="CBS-domain pair"/>
    <property type="match status" value="1"/>
</dbReference>
<organism evidence="11 12">
    <name type="scientific">Candidatus Criblamydia sequanensis CRIB-18</name>
    <dbReference type="NCBI Taxonomy" id="1437425"/>
    <lineage>
        <taxon>Bacteria</taxon>
        <taxon>Pseudomonadati</taxon>
        <taxon>Chlamydiota</taxon>
        <taxon>Chlamydiia</taxon>
        <taxon>Parachlamydiales</taxon>
        <taxon>Candidatus Criblamydiaceae</taxon>
        <taxon>Candidatus Criblamydia</taxon>
    </lineage>
</organism>
<dbReference type="Pfam" id="PF00571">
    <property type="entry name" value="CBS"/>
    <property type="match status" value="2"/>
</dbReference>
<evidence type="ECO:0000256" key="8">
    <source>
        <dbReference type="PROSITE-ProRule" id="PRU01193"/>
    </source>
</evidence>
<dbReference type="InterPro" id="IPR036318">
    <property type="entry name" value="FAD-bd_PCMH-like_sf"/>
</dbReference>
<dbReference type="OrthoDB" id="9798188at2"/>
<dbReference type="SMART" id="SM00116">
    <property type="entry name" value="CBS"/>
    <property type="match status" value="2"/>
</dbReference>
<reference evidence="11" key="2">
    <citation type="submission" date="2014-09" db="EMBL/GenBank/DDBJ databases">
        <title>Criblamydia sequanensis harbors a mega-plasmid encoding arsenite resistance.</title>
        <authorList>
            <person name="Bertelli C."/>
            <person name="Goesmann A."/>
            <person name="Greub G."/>
        </authorList>
    </citation>
    <scope>NUCLEOTIDE SEQUENCE [LARGE SCALE GENOMIC DNA]</scope>
    <source>
        <strain evidence="11">CRIB-18</strain>
    </source>
</reference>
<dbReference type="Proteomes" id="UP000031552">
    <property type="component" value="Unassembled WGS sequence"/>
</dbReference>